<dbReference type="GO" id="GO:0007165">
    <property type="term" value="P:signal transduction"/>
    <property type="evidence" value="ECO:0007669"/>
    <property type="project" value="InterPro"/>
</dbReference>
<organism evidence="3 4">
    <name type="scientific">Clupea harengus</name>
    <name type="common">Atlantic herring</name>
    <dbReference type="NCBI Taxonomy" id="7950"/>
    <lineage>
        <taxon>Eukaryota</taxon>
        <taxon>Metazoa</taxon>
        <taxon>Chordata</taxon>
        <taxon>Craniata</taxon>
        <taxon>Vertebrata</taxon>
        <taxon>Euteleostomi</taxon>
        <taxon>Actinopterygii</taxon>
        <taxon>Neopterygii</taxon>
        <taxon>Teleostei</taxon>
        <taxon>Clupei</taxon>
        <taxon>Clupeiformes</taxon>
        <taxon>Clupeoidei</taxon>
        <taxon>Clupeidae</taxon>
        <taxon>Clupea</taxon>
    </lineage>
</organism>
<dbReference type="GO" id="GO:0070513">
    <property type="term" value="F:death domain binding"/>
    <property type="evidence" value="ECO:0007669"/>
    <property type="project" value="InterPro"/>
</dbReference>
<dbReference type="SMART" id="SM00114">
    <property type="entry name" value="CARD"/>
    <property type="match status" value="1"/>
</dbReference>
<dbReference type="InterPro" id="IPR037939">
    <property type="entry name" value="CRADD"/>
</dbReference>
<dbReference type="SUPFAM" id="SSF47986">
    <property type="entry name" value="DEATH domain"/>
    <property type="match status" value="2"/>
</dbReference>
<dbReference type="PANTHER" id="PTHR15034:SF5">
    <property type="entry name" value="DEATH DOMAIN-CONTAINING PROTEIN CRADD"/>
    <property type="match status" value="1"/>
</dbReference>
<accession>A0A6P3WAK0</accession>
<dbReference type="Proteomes" id="UP000515152">
    <property type="component" value="Chromosome 16"/>
</dbReference>
<gene>
    <name evidence="4" type="primary">cradd</name>
</gene>
<evidence type="ECO:0000259" key="1">
    <source>
        <dbReference type="PROSITE" id="PS50017"/>
    </source>
</evidence>
<name>A0A6P3WAK0_CLUHA</name>
<evidence type="ECO:0000313" key="3">
    <source>
        <dbReference type="Proteomes" id="UP000515152"/>
    </source>
</evidence>
<proteinExistence type="predicted"/>
<dbReference type="InterPro" id="IPR011029">
    <property type="entry name" value="DEATH-like_dom_sf"/>
</dbReference>
<feature type="domain" description="Death" evidence="1">
    <location>
        <begin position="116"/>
        <end position="189"/>
    </location>
</feature>
<evidence type="ECO:0000259" key="2">
    <source>
        <dbReference type="PROSITE" id="PS50209"/>
    </source>
</evidence>
<dbReference type="Pfam" id="PF00531">
    <property type="entry name" value="Death"/>
    <property type="match status" value="1"/>
</dbReference>
<dbReference type="PROSITE" id="PS50017">
    <property type="entry name" value="DEATH_DOMAIN"/>
    <property type="match status" value="1"/>
</dbReference>
<protein>
    <submittedName>
        <fullName evidence="4">Death domain-containing protein CRADD isoform X2</fullName>
    </submittedName>
</protein>
<sequence>MESRHKDILRKNRLDLSLNISTDDTIVQYLYQEDILTLNHVEEIQAQASSKNRTLMLLDILPARGPKAFGKFLESLEAEYPWVRERLLQGLDNAAVQVTSTDHWDVPESVLQLVPSDLQLNKLAGRLGPEWVSVLLDLGLSTEDVYRCRTSDPFTMQNQVLAGLVLWKQRSGRTATVHRLIQSLRAAELHPSILDQVPL</sequence>
<dbReference type="Gene3D" id="1.10.533.10">
    <property type="entry name" value="Death Domain, Fas"/>
    <property type="match status" value="2"/>
</dbReference>
<dbReference type="CTD" id="8738"/>
<dbReference type="GO" id="GO:0042981">
    <property type="term" value="P:regulation of apoptotic process"/>
    <property type="evidence" value="ECO:0007669"/>
    <property type="project" value="InterPro"/>
</dbReference>
<reference evidence="4" key="1">
    <citation type="submission" date="2025-08" db="UniProtKB">
        <authorList>
            <consortium name="RefSeq"/>
        </authorList>
    </citation>
    <scope>IDENTIFICATION</scope>
</reference>
<dbReference type="InterPro" id="IPR000488">
    <property type="entry name" value="Death_dom"/>
</dbReference>
<dbReference type="InterPro" id="IPR001315">
    <property type="entry name" value="CARD"/>
</dbReference>
<dbReference type="PANTHER" id="PTHR15034">
    <property type="entry name" value="DEATH DOMAIN-CONTAINING PROTEIN CRADD"/>
    <property type="match status" value="1"/>
</dbReference>
<dbReference type="AlphaFoldDB" id="A0A6P3WAK0"/>
<feature type="domain" description="CARD" evidence="2">
    <location>
        <begin position="1"/>
        <end position="77"/>
    </location>
</feature>
<keyword evidence="3" id="KW-1185">Reference proteome</keyword>
<dbReference type="PROSITE" id="PS50209">
    <property type="entry name" value="CARD"/>
    <property type="match status" value="1"/>
</dbReference>
<evidence type="ECO:0000313" key="4">
    <source>
        <dbReference type="RefSeq" id="XP_012693642.2"/>
    </source>
</evidence>
<dbReference type="Pfam" id="PF00619">
    <property type="entry name" value="CARD"/>
    <property type="match status" value="1"/>
</dbReference>
<dbReference type="RefSeq" id="XP_012693642.2">
    <property type="nucleotide sequence ID" value="XM_012838188.3"/>
</dbReference>
<dbReference type="GeneID" id="105909550"/>
<dbReference type="KEGG" id="char:105909550"/>
<dbReference type="GO" id="GO:0002020">
    <property type="term" value="F:protease binding"/>
    <property type="evidence" value="ECO:0007669"/>
    <property type="project" value="InterPro"/>
</dbReference>